<dbReference type="AlphaFoldDB" id="A0A655UJC4"/>
<proteinExistence type="predicted"/>
<protein>
    <submittedName>
        <fullName evidence="1">Uncharacterized protein</fullName>
    </submittedName>
</protein>
<sequence length="100" mass="11838">MRDDVTFHYAIAQSNRLIGQAKSIAHTAIRSMGEQIECFAVARNLFGVQHFIELLLDIFYTDRFEMELQTARQDGHRQLLWISGCQQKLHILRRLFKRFQ</sequence>
<organism evidence="1 2">
    <name type="scientific">Vibrio cholerae</name>
    <dbReference type="NCBI Taxonomy" id="666"/>
    <lineage>
        <taxon>Bacteria</taxon>
        <taxon>Pseudomonadati</taxon>
        <taxon>Pseudomonadota</taxon>
        <taxon>Gammaproteobacteria</taxon>
        <taxon>Vibrionales</taxon>
        <taxon>Vibrionaceae</taxon>
        <taxon>Vibrio</taxon>
    </lineage>
</organism>
<dbReference type="EMBL" id="CWQJ01000001">
    <property type="protein sequence ID" value="CSB50678.1"/>
    <property type="molecule type" value="Genomic_DNA"/>
</dbReference>
<evidence type="ECO:0000313" key="1">
    <source>
        <dbReference type="EMBL" id="CSB50678.1"/>
    </source>
</evidence>
<evidence type="ECO:0000313" key="2">
    <source>
        <dbReference type="Proteomes" id="UP000046067"/>
    </source>
</evidence>
<name>A0A655UJC4_VIBCL</name>
<reference evidence="1 2" key="1">
    <citation type="submission" date="2015-07" db="EMBL/GenBank/DDBJ databases">
        <authorList>
            <consortium name="Pathogen Informatics"/>
        </authorList>
    </citation>
    <scope>NUCLEOTIDE SEQUENCE [LARGE SCALE GENOMIC DNA]</scope>
    <source>
        <strain evidence="1 2">A325</strain>
    </source>
</reference>
<accession>A0A655UJC4</accession>
<dbReference type="Proteomes" id="UP000046067">
    <property type="component" value="Unassembled WGS sequence"/>
</dbReference>
<gene>
    <name evidence="1" type="ORF">ERS013201_00052</name>
</gene>